<proteinExistence type="predicted"/>
<comment type="caution">
    <text evidence="1">The sequence shown here is derived from an EMBL/GenBank/DDBJ whole genome shotgun (WGS) entry which is preliminary data.</text>
</comment>
<dbReference type="EMBL" id="MLIS01000004">
    <property type="protein sequence ID" value="OHU76097.1"/>
    <property type="molecule type" value="Genomic_DNA"/>
</dbReference>
<organism evidence="1 2">
    <name type="scientific">Mycobacteroides chelonae</name>
    <name type="common">Mycobacterium chelonae</name>
    <dbReference type="NCBI Taxonomy" id="1774"/>
    <lineage>
        <taxon>Bacteria</taxon>
        <taxon>Bacillati</taxon>
        <taxon>Actinomycetota</taxon>
        <taxon>Actinomycetes</taxon>
        <taxon>Mycobacteriales</taxon>
        <taxon>Mycobacteriaceae</taxon>
        <taxon>Mycobacteroides</taxon>
    </lineage>
</organism>
<evidence type="ECO:0000313" key="2">
    <source>
        <dbReference type="Proteomes" id="UP000179441"/>
    </source>
</evidence>
<gene>
    <name evidence="1" type="ORF">BKG84_24700</name>
</gene>
<protein>
    <submittedName>
        <fullName evidence="1">Uncharacterized protein</fullName>
    </submittedName>
</protein>
<evidence type="ECO:0000313" key="1">
    <source>
        <dbReference type="EMBL" id="OHU76097.1"/>
    </source>
</evidence>
<accession>A0A1S1M078</accession>
<dbReference type="RefSeq" id="WP_070952802.1">
    <property type="nucleotide sequence ID" value="NZ_MLIS01000004.1"/>
</dbReference>
<reference evidence="1 2" key="1">
    <citation type="submission" date="2016-10" db="EMBL/GenBank/DDBJ databases">
        <title>Evaluation of Human, Veterinary and Environmental Mycobacterium chelonae Isolates by Core Genome Phylogenomic Analysis, Targeted Gene Comparison, and Anti-microbial Susceptibility Patterns: A Tale of Mistaken Identities.</title>
        <authorList>
            <person name="Fogelson S.B."/>
            <person name="Camus A.C."/>
            <person name="Lorenz W."/>
            <person name="Vasireddy R."/>
            <person name="Vasireddy S."/>
            <person name="Smith T."/>
            <person name="Brown-Elliott B.A."/>
            <person name="Wallace R.J.Jr."/>
            <person name="Hasan N.A."/>
            <person name="Reischl U."/>
            <person name="Sanchez S."/>
        </authorList>
    </citation>
    <scope>NUCLEOTIDE SEQUENCE [LARGE SCALE GENOMIC DNA]</scope>
    <source>
        <strain evidence="1 2">15518</strain>
    </source>
</reference>
<dbReference type="AlphaFoldDB" id="A0A1S1M078"/>
<sequence>MTDNIPDGPQGDAFVWFGLTAPSTWTDSQWERMLKLIHSVEMENNGGDRVSADEIVRRVAELRAHEQVDERLREFLFTNNVGVDGLPGTGNPITD</sequence>
<dbReference type="Proteomes" id="UP000179441">
    <property type="component" value="Unassembled WGS sequence"/>
</dbReference>
<name>A0A1S1M078_MYCCH</name>
<keyword evidence="2" id="KW-1185">Reference proteome</keyword>